<dbReference type="AlphaFoldDB" id="A0A6J3LUQ9"/>
<evidence type="ECO:0000259" key="6">
    <source>
        <dbReference type="Pfam" id="PF04116"/>
    </source>
</evidence>
<keyword evidence="2 5" id="KW-0812">Transmembrane</keyword>
<dbReference type="GO" id="GO:0008610">
    <property type="term" value="P:lipid biosynthetic process"/>
    <property type="evidence" value="ECO:0007669"/>
    <property type="project" value="InterPro"/>
</dbReference>
<reference evidence="8" key="3">
    <citation type="submission" date="2025-08" db="UniProtKB">
        <authorList>
            <consortium name="RefSeq"/>
        </authorList>
    </citation>
    <scope>IDENTIFICATION</scope>
    <source>
        <strain evidence="8">CBS 342.82</strain>
    </source>
</reference>
<dbReference type="Proteomes" id="UP000504637">
    <property type="component" value="Unplaced"/>
</dbReference>
<evidence type="ECO:0000256" key="2">
    <source>
        <dbReference type="ARBA" id="ARBA00022692"/>
    </source>
</evidence>
<reference evidence="8" key="2">
    <citation type="submission" date="2020-04" db="EMBL/GenBank/DDBJ databases">
        <authorList>
            <consortium name="NCBI Genome Project"/>
        </authorList>
    </citation>
    <scope>NUCLEOTIDE SEQUENCE</scope>
    <source>
        <strain evidence="8">CBS 342.82</strain>
    </source>
</reference>
<proteinExistence type="predicted"/>
<evidence type="ECO:0000256" key="3">
    <source>
        <dbReference type="ARBA" id="ARBA00022989"/>
    </source>
</evidence>
<reference evidence="8" key="1">
    <citation type="submission" date="2020-01" db="EMBL/GenBank/DDBJ databases">
        <authorList>
            <consortium name="DOE Joint Genome Institute"/>
            <person name="Haridas S."/>
            <person name="Albert R."/>
            <person name="Binder M."/>
            <person name="Bloem J."/>
            <person name="Labutti K."/>
            <person name="Salamov A."/>
            <person name="Andreopoulos B."/>
            <person name="Baker S.E."/>
            <person name="Barry K."/>
            <person name="Bills G."/>
            <person name="Bluhm B.H."/>
            <person name="Cannon C."/>
            <person name="Castanera R."/>
            <person name="Culley D.E."/>
            <person name="Daum C."/>
            <person name="Ezra D."/>
            <person name="Gonzalez J.B."/>
            <person name="Henrissat B."/>
            <person name="Kuo A."/>
            <person name="Liang C."/>
            <person name="Lipzen A."/>
            <person name="Lutzoni F."/>
            <person name="Magnuson J."/>
            <person name="Mondo S."/>
            <person name="Nolan M."/>
            <person name="Ohm R."/>
            <person name="Pangilinan J."/>
            <person name="Park H.-J."/>
            <person name="Ramirez L."/>
            <person name="Alfaro M."/>
            <person name="Sun H."/>
            <person name="Tritt A."/>
            <person name="Yoshinaga Y."/>
            <person name="Zwiers L.-H."/>
            <person name="Turgeon B.G."/>
            <person name="Goodwin S.B."/>
            <person name="Spatafora J.W."/>
            <person name="Crous P.W."/>
            <person name="Grigoriev I.V."/>
        </authorList>
    </citation>
    <scope>NUCLEOTIDE SEQUENCE</scope>
    <source>
        <strain evidence="8">CBS 342.82</strain>
    </source>
</reference>
<keyword evidence="4 5" id="KW-0472">Membrane</keyword>
<feature type="domain" description="Fatty acid hydroxylase" evidence="6">
    <location>
        <begin position="167"/>
        <end position="313"/>
    </location>
</feature>
<protein>
    <recommendedName>
        <fullName evidence="6">Fatty acid hydroxylase domain-containing protein</fullName>
    </recommendedName>
</protein>
<evidence type="ECO:0000256" key="1">
    <source>
        <dbReference type="ARBA" id="ARBA00004370"/>
    </source>
</evidence>
<dbReference type="GeneID" id="54364475"/>
<dbReference type="Pfam" id="PF04116">
    <property type="entry name" value="FA_hydroxylase"/>
    <property type="match status" value="1"/>
</dbReference>
<name>A0A6J3LUQ9_9PEZI</name>
<dbReference type="RefSeq" id="XP_033455388.1">
    <property type="nucleotide sequence ID" value="XM_033606675.1"/>
</dbReference>
<feature type="transmembrane region" description="Helical" evidence="5">
    <location>
        <begin position="78"/>
        <end position="100"/>
    </location>
</feature>
<feature type="transmembrane region" description="Helical" evidence="5">
    <location>
        <begin position="160"/>
        <end position="179"/>
    </location>
</feature>
<dbReference type="PANTHER" id="PTHR11863">
    <property type="entry name" value="STEROL DESATURASE"/>
    <property type="match status" value="1"/>
</dbReference>
<evidence type="ECO:0000313" key="7">
    <source>
        <dbReference type="Proteomes" id="UP000504637"/>
    </source>
</evidence>
<dbReference type="GO" id="GO:0016491">
    <property type="term" value="F:oxidoreductase activity"/>
    <property type="evidence" value="ECO:0007669"/>
    <property type="project" value="InterPro"/>
</dbReference>
<organism evidence="8">
    <name type="scientific">Dissoconium aciculare CBS 342.82</name>
    <dbReference type="NCBI Taxonomy" id="1314786"/>
    <lineage>
        <taxon>Eukaryota</taxon>
        <taxon>Fungi</taxon>
        <taxon>Dikarya</taxon>
        <taxon>Ascomycota</taxon>
        <taxon>Pezizomycotina</taxon>
        <taxon>Dothideomycetes</taxon>
        <taxon>Dothideomycetidae</taxon>
        <taxon>Mycosphaerellales</taxon>
        <taxon>Dissoconiaceae</taxon>
        <taxon>Dissoconium</taxon>
    </lineage>
</organism>
<accession>A0A6J3LUQ9</accession>
<evidence type="ECO:0000256" key="5">
    <source>
        <dbReference type="SAM" id="Phobius"/>
    </source>
</evidence>
<evidence type="ECO:0000256" key="4">
    <source>
        <dbReference type="ARBA" id="ARBA00023136"/>
    </source>
</evidence>
<keyword evidence="7" id="KW-1185">Reference proteome</keyword>
<gene>
    <name evidence="8" type="ORF">K489DRAFT_391254</name>
</gene>
<dbReference type="GO" id="GO:0016020">
    <property type="term" value="C:membrane"/>
    <property type="evidence" value="ECO:0007669"/>
    <property type="project" value="UniProtKB-SubCell"/>
</dbReference>
<sequence>MKSTWRETGKGWELPHWVMHIVRLHPTDLKNKPAVHAKTDKMGYLPELHAHIWVILHAIWPMIVHQAFIWVFGGNLNVPAAFVWYTIAFNLNAVHQLWLLRDLGTKYGFLDGDKHERDQVPDASVRKVLDSLTATATFRPLFTVILAYRTSQAPLTISPWVVVEIGVYGLVLDFFFYWYHRCMHEFDGLWKFHRTHHLTKHPTPLLSLYADWEQEIFDVAIVPLLTYATMKAMGFPMGFYDWWMCHQYIVFTELWGHGGVRLWVTPPSTNSWFLNLVGAELCTEDHDLHHRQGWRHSANYGKQTRFWDKLFGTCGKRIESVEGVIDWNQPVYPKWI</sequence>
<dbReference type="OrthoDB" id="6354873at2759"/>
<dbReference type="InterPro" id="IPR006694">
    <property type="entry name" value="Fatty_acid_hydroxylase"/>
</dbReference>
<dbReference type="GO" id="GO:0005506">
    <property type="term" value="F:iron ion binding"/>
    <property type="evidence" value="ECO:0007669"/>
    <property type="project" value="InterPro"/>
</dbReference>
<keyword evidence="3 5" id="KW-1133">Transmembrane helix</keyword>
<comment type="subcellular location">
    <subcellularLocation>
        <location evidence="1">Membrane</location>
    </subcellularLocation>
</comment>
<evidence type="ECO:0000313" key="8">
    <source>
        <dbReference type="RefSeq" id="XP_033455388.1"/>
    </source>
</evidence>
<feature type="transmembrane region" description="Helical" evidence="5">
    <location>
        <begin position="50"/>
        <end position="72"/>
    </location>
</feature>
<dbReference type="InterPro" id="IPR050307">
    <property type="entry name" value="Sterol_Desaturase_Related"/>
</dbReference>